<name>A0A9W6MW24_9HYPH</name>
<evidence type="ECO:0000313" key="1">
    <source>
        <dbReference type="EMBL" id="GLK68397.1"/>
    </source>
</evidence>
<keyword evidence="2" id="KW-1185">Reference proteome</keyword>
<organism evidence="1 2">
    <name type="scientific">Hansschlegelia plantiphila</name>
    <dbReference type="NCBI Taxonomy" id="374655"/>
    <lineage>
        <taxon>Bacteria</taxon>
        <taxon>Pseudomonadati</taxon>
        <taxon>Pseudomonadota</taxon>
        <taxon>Alphaproteobacteria</taxon>
        <taxon>Hyphomicrobiales</taxon>
        <taxon>Methylopilaceae</taxon>
        <taxon>Hansschlegelia</taxon>
    </lineage>
</organism>
<reference evidence="1" key="1">
    <citation type="journal article" date="2014" name="Int. J. Syst. Evol. Microbiol.">
        <title>Complete genome sequence of Corynebacterium casei LMG S-19264T (=DSM 44701T), isolated from a smear-ripened cheese.</title>
        <authorList>
            <consortium name="US DOE Joint Genome Institute (JGI-PGF)"/>
            <person name="Walter F."/>
            <person name="Albersmeier A."/>
            <person name="Kalinowski J."/>
            <person name="Ruckert C."/>
        </authorList>
    </citation>
    <scope>NUCLEOTIDE SEQUENCE</scope>
    <source>
        <strain evidence="1">VKM B-2347</strain>
    </source>
</reference>
<evidence type="ECO:0000313" key="2">
    <source>
        <dbReference type="Proteomes" id="UP001143372"/>
    </source>
</evidence>
<comment type="caution">
    <text evidence="1">The sequence shown here is derived from an EMBL/GenBank/DDBJ whole genome shotgun (WGS) entry which is preliminary data.</text>
</comment>
<gene>
    <name evidence="1" type="ORF">GCM10008179_20350</name>
</gene>
<protein>
    <submittedName>
        <fullName evidence="1">Uncharacterized protein</fullName>
    </submittedName>
</protein>
<accession>A0A9W6MW24</accession>
<proteinExistence type="predicted"/>
<dbReference type="AlphaFoldDB" id="A0A9W6MW24"/>
<dbReference type="Proteomes" id="UP001143372">
    <property type="component" value="Unassembled WGS sequence"/>
</dbReference>
<dbReference type="EMBL" id="BSFI01000008">
    <property type="protein sequence ID" value="GLK68397.1"/>
    <property type="molecule type" value="Genomic_DNA"/>
</dbReference>
<reference evidence="1" key="2">
    <citation type="submission" date="2023-01" db="EMBL/GenBank/DDBJ databases">
        <authorList>
            <person name="Sun Q."/>
            <person name="Evtushenko L."/>
        </authorList>
    </citation>
    <scope>NUCLEOTIDE SEQUENCE</scope>
    <source>
        <strain evidence="1">VKM B-2347</strain>
    </source>
</reference>
<sequence>MLIILGSGLRELRMPFRVSAGAVGAVTIVTETVEQAIKLAATLTAEGKTPVIQTLDGVAVELVAFEKADNSAFAAPDLGIETARRDQDLASDLDEQ</sequence>